<reference evidence="3" key="3">
    <citation type="submission" date="2020-01" db="EMBL/GenBank/DDBJ databases">
        <authorList>
            <person name="Perkins V."/>
            <person name="Lessard M.-H."/>
            <person name="Dugat-Bony E."/>
            <person name="Frenette M."/>
            <person name="Labrie S."/>
        </authorList>
    </citation>
    <scope>NUCLEOTIDE SEQUENCE</scope>
    <source>
        <strain evidence="3">LMA-70</strain>
    </source>
</reference>
<dbReference type="InterPro" id="IPR024624">
    <property type="entry name" value="Pyridox_Oxase_Alr4036_FMN-bd"/>
</dbReference>
<sequence length="287" mass="32867">MHHIPPWVSTLDSCIAQSQQKTFTFCTISQDNMPKARTCKFRSWLFNDSSTGVVLFTADKRSSKINDLAHQNGKFEACFYFQHHGVQLRLSGFTEILSSHQYPSLMDLSRRNNFTTHPPSPSTTPTFFPMDATSLSYDNHSHDHHYQQQQFVRRLSVPPPSDKYPVVSPGFKATHDIYSYHVTQLPAPTPDEWLAEYYRVWSTIRPATKDKFKRPPPGDYVSAQSAALLDSISRGVDGRSLQMSLDNFTVMVMFVNHADVLRLGPANQRHLYHRANDDEWVEETVCP</sequence>
<dbReference type="OrthoDB" id="5394411at2759"/>
<dbReference type="EMBL" id="CCBN010000006">
    <property type="protein sequence ID" value="CDO53927.1"/>
    <property type="molecule type" value="Genomic_DNA"/>
</dbReference>
<dbReference type="PANTHER" id="PTHR28243">
    <property type="entry name" value="AGL049CP"/>
    <property type="match status" value="1"/>
</dbReference>
<dbReference type="Proteomes" id="UP000750522">
    <property type="component" value="Unassembled WGS sequence"/>
</dbReference>
<dbReference type="Proteomes" id="UP000242525">
    <property type="component" value="Unassembled WGS sequence"/>
</dbReference>
<evidence type="ECO:0000313" key="4">
    <source>
        <dbReference type="Proteomes" id="UP000242525"/>
    </source>
</evidence>
<gene>
    <name evidence="2" type="ORF">BN980_GECA06s01935g</name>
    <name evidence="3" type="ORF">DV451_003806</name>
</gene>
<dbReference type="EMBL" id="QQZK01000090">
    <property type="protein sequence ID" value="KAF5097518.1"/>
    <property type="molecule type" value="Genomic_DNA"/>
</dbReference>
<reference evidence="2 4" key="1">
    <citation type="submission" date="2014-03" db="EMBL/GenBank/DDBJ databases">
        <authorList>
            <person name="Casaregola S."/>
        </authorList>
    </citation>
    <scope>NUCLEOTIDE SEQUENCE [LARGE SCALE GENOMIC DNA]</scope>
    <source>
        <strain evidence="2 4">CLIB 918</strain>
    </source>
</reference>
<evidence type="ECO:0000313" key="2">
    <source>
        <dbReference type="EMBL" id="CDO53927.1"/>
    </source>
</evidence>
<accession>A0A0J9XAS3</accession>
<feature type="domain" description="Pyridoxamine 5'-phosphate oxidase Alr4036 family FMN-binding" evidence="1">
    <location>
        <begin position="5"/>
        <end position="97"/>
    </location>
</feature>
<organism evidence="2 4">
    <name type="scientific">Geotrichum candidum</name>
    <name type="common">Oospora lactis</name>
    <name type="synonym">Dipodascus geotrichum</name>
    <dbReference type="NCBI Taxonomy" id="1173061"/>
    <lineage>
        <taxon>Eukaryota</taxon>
        <taxon>Fungi</taxon>
        <taxon>Dikarya</taxon>
        <taxon>Ascomycota</taxon>
        <taxon>Saccharomycotina</taxon>
        <taxon>Dipodascomycetes</taxon>
        <taxon>Dipodascales</taxon>
        <taxon>Dipodascaceae</taxon>
        <taxon>Geotrichum</taxon>
    </lineage>
</organism>
<dbReference type="InterPro" id="IPR012349">
    <property type="entry name" value="Split_barrel_FMN-bd"/>
</dbReference>
<dbReference type="SUPFAM" id="SSF50475">
    <property type="entry name" value="FMN-binding split barrel"/>
    <property type="match status" value="1"/>
</dbReference>
<keyword evidence="4" id="KW-1185">Reference proteome</keyword>
<dbReference type="Gene3D" id="2.30.110.10">
    <property type="entry name" value="Electron Transport, Fmn-binding Protein, Chain A"/>
    <property type="match status" value="1"/>
</dbReference>
<evidence type="ECO:0000259" key="1">
    <source>
        <dbReference type="Pfam" id="PF12766"/>
    </source>
</evidence>
<protein>
    <recommendedName>
        <fullName evidence="1">Pyridoxamine 5'-phosphate oxidase Alr4036 family FMN-binding domain-containing protein</fullName>
    </recommendedName>
</protein>
<dbReference type="STRING" id="1173061.A0A0J9XAS3"/>
<reference evidence="3" key="2">
    <citation type="journal article" date="2020" name="Front. Microbiol.">
        <title>Phenotypic and Genetic Characterization of the Cheese Ripening Yeast Geotrichum candidum.</title>
        <authorList>
            <person name="Perkins V."/>
            <person name="Vignola S."/>
            <person name="Lessard M.H."/>
            <person name="Plante P.L."/>
            <person name="Corbeil J."/>
            <person name="Dugat-Bony E."/>
            <person name="Frenette M."/>
            <person name="Labrie S."/>
        </authorList>
    </citation>
    <scope>NUCLEOTIDE SEQUENCE</scope>
    <source>
        <strain evidence="3">LMA-70</strain>
    </source>
</reference>
<comment type="caution">
    <text evidence="2">The sequence shown here is derived from an EMBL/GenBank/DDBJ whole genome shotgun (WGS) entry which is preliminary data.</text>
</comment>
<name>A0A0J9XAS3_GEOCN</name>
<dbReference type="Pfam" id="PF12766">
    <property type="entry name" value="Pyridox_oxase_2"/>
    <property type="match status" value="1"/>
</dbReference>
<dbReference type="GO" id="GO:0010181">
    <property type="term" value="F:FMN binding"/>
    <property type="evidence" value="ECO:0007669"/>
    <property type="project" value="InterPro"/>
</dbReference>
<proteinExistence type="predicted"/>
<dbReference type="PANTHER" id="PTHR28243:SF1">
    <property type="entry name" value="PYRIDOXAMINE 5'-PHOSPHATE OXIDASE ALR4036 FAMILY FMN-BINDING DOMAIN-CONTAINING PROTEIN"/>
    <property type="match status" value="1"/>
</dbReference>
<evidence type="ECO:0000313" key="3">
    <source>
        <dbReference type="EMBL" id="KAF5097518.1"/>
    </source>
</evidence>
<dbReference type="AlphaFoldDB" id="A0A0J9XAS3"/>